<proteinExistence type="predicted"/>
<reference evidence="2" key="1">
    <citation type="journal article" date="2023" name="Science">
        <title>Genome structures resolve the early diversification of teleost fishes.</title>
        <authorList>
            <person name="Parey E."/>
            <person name="Louis A."/>
            <person name="Montfort J."/>
            <person name="Bouchez O."/>
            <person name="Roques C."/>
            <person name="Iampietro C."/>
            <person name="Lluch J."/>
            <person name="Castinel A."/>
            <person name="Donnadieu C."/>
            <person name="Desvignes T."/>
            <person name="Floi Bucao C."/>
            <person name="Jouanno E."/>
            <person name="Wen M."/>
            <person name="Mejri S."/>
            <person name="Dirks R."/>
            <person name="Jansen H."/>
            <person name="Henkel C."/>
            <person name="Chen W.J."/>
            <person name="Zahm M."/>
            <person name="Cabau C."/>
            <person name="Klopp C."/>
            <person name="Thompson A.W."/>
            <person name="Robinson-Rechavi M."/>
            <person name="Braasch I."/>
            <person name="Lecointre G."/>
            <person name="Bobe J."/>
            <person name="Postlethwait J.H."/>
            <person name="Berthelot C."/>
            <person name="Roest Crollius H."/>
            <person name="Guiguen Y."/>
        </authorList>
    </citation>
    <scope>NUCLEOTIDE SEQUENCE</scope>
    <source>
        <strain evidence="2">WJC10195</strain>
    </source>
</reference>
<sequence length="95" mass="10466">MAFDSSGPSHKARPPPSFENTLAQKGPSKQHSRFFATATEEDAGDVRKFSRKYSHRQLARVTASLGDKRTVCPAAVIKGTRLEGGRHRWADQPGM</sequence>
<dbReference type="Proteomes" id="UP001152622">
    <property type="component" value="Chromosome 3"/>
</dbReference>
<comment type="caution">
    <text evidence="2">The sequence shown here is derived from an EMBL/GenBank/DDBJ whole genome shotgun (WGS) entry which is preliminary data.</text>
</comment>
<dbReference type="EMBL" id="JAINUF010000003">
    <property type="protein sequence ID" value="KAJ8371217.1"/>
    <property type="molecule type" value="Genomic_DNA"/>
</dbReference>
<accession>A0A9Q1G0Z7</accession>
<evidence type="ECO:0000256" key="1">
    <source>
        <dbReference type="SAM" id="MobiDB-lite"/>
    </source>
</evidence>
<keyword evidence="3" id="KW-1185">Reference proteome</keyword>
<gene>
    <name evidence="2" type="ORF">SKAU_G00112450</name>
</gene>
<dbReference type="AlphaFoldDB" id="A0A9Q1G0Z7"/>
<evidence type="ECO:0000313" key="3">
    <source>
        <dbReference type="Proteomes" id="UP001152622"/>
    </source>
</evidence>
<feature type="compositionally biased region" description="Polar residues" evidence="1">
    <location>
        <begin position="18"/>
        <end position="29"/>
    </location>
</feature>
<organism evidence="2 3">
    <name type="scientific">Synaphobranchus kaupii</name>
    <name type="common">Kaup's arrowtooth eel</name>
    <dbReference type="NCBI Taxonomy" id="118154"/>
    <lineage>
        <taxon>Eukaryota</taxon>
        <taxon>Metazoa</taxon>
        <taxon>Chordata</taxon>
        <taxon>Craniata</taxon>
        <taxon>Vertebrata</taxon>
        <taxon>Euteleostomi</taxon>
        <taxon>Actinopterygii</taxon>
        <taxon>Neopterygii</taxon>
        <taxon>Teleostei</taxon>
        <taxon>Anguilliformes</taxon>
        <taxon>Synaphobranchidae</taxon>
        <taxon>Synaphobranchus</taxon>
    </lineage>
</organism>
<name>A0A9Q1G0Z7_SYNKA</name>
<protein>
    <submittedName>
        <fullName evidence="2">Uncharacterized protein</fullName>
    </submittedName>
</protein>
<evidence type="ECO:0000313" key="2">
    <source>
        <dbReference type="EMBL" id="KAJ8371217.1"/>
    </source>
</evidence>
<feature type="region of interest" description="Disordered" evidence="1">
    <location>
        <begin position="1"/>
        <end position="32"/>
    </location>
</feature>